<name>A0A4U1F2I1_MONMO</name>
<accession>A0A4U1F2I1</accession>
<keyword evidence="4" id="KW-0694">RNA-binding</keyword>
<feature type="domain" description="Large ribosomal subunit protein uL18 C-terminal eukaryotes" evidence="8">
    <location>
        <begin position="111"/>
        <end position="135"/>
    </location>
</feature>
<dbReference type="EMBL" id="RWIC01000462">
    <property type="protein sequence ID" value="TKC43489.1"/>
    <property type="molecule type" value="Genomic_DNA"/>
</dbReference>
<feature type="region of interest" description="Disordered" evidence="7">
    <location>
        <begin position="122"/>
        <end position="149"/>
    </location>
</feature>
<evidence type="ECO:0000256" key="6">
    <source>
        <dbReference type="ARBA" id="ARBA00023274"/>
    </source>
</evidence>
<comment type="similarity">
    <text evidence="2">Belongs to the universal ribosomal protein uL18 family.</text>
</comment>
<dbReference type="PANTHER" id="PTHR23410:SF12">
    <property type="entry name" value="LARGE RIBOSOMAL SUBUNIT PROTEIN UL18"/>
    <property type="match status" value="1"/>
</dbReference>
<dbReference type="GO" id="GO:0000027">
    <property type="term" value="P:ribosomal large subunit assembly"/>
    <property type="evidence" value="ECO:0007669"/>
    <property type="project" value="TreeGrafter"/>
</dbReference>
<dbReference type="SUPFAM" id="SSF53137">
    <property type="entry name" value="Translational machinery components"/>
    <property type="match status" value="1"/>
</dbReference>
<comment type="subcellular location">
    <subcellularLocation>
        <location evidence="1">Cytoplasm</location>
    </subcellularLocation>
</comment>
<dbReference type="Gene3D" id="3.30.420.100">
    <property type="match status" value="2"/>
</dbReference>
<evidence type="ECO:0000313" key="9">
    <source>
        <dbReference type="EMBL" id="TKC43489.1"/>
    </source>
</evidence>
<evidence type="ECO:0000256" key="5">
    <source>
        <dbReference type="ARBA" id="ARBA00022980"/>
    </source>
</evidence>
<evidence type="ECO:0000313" key="10">
    <source>
        <dbReference type="Proteomes" id="UP000308365"/>
    </source>
</evidence>
<sequence>MGFIKVIKNKAYFKRYQVKFGRRREVKADDCAQKCMVIQGKNKYKKPKYRMIVHITERDITLPKDSGYDSESKESIAEVHWKHIMGQNIADCLCYLIEEEQCDSRHDGGDYKKAHAAVGENPVYEKKPKKEEERWSSSEEGKLPQSSGVSRWELVNQTTIFYEGFSDKDNNKLIDQAK</sequence>
<gene>
    <name evidence="9" type="ORF">EI555_007203</name>
</gene>
<organism evidence="9 10">
    <name type="scientific">Monodon monoceros</name>
    <name type="common">Narwhal</name>
    <name type="synonym">Ceratodon monodon</name>
    <dbReference type="NCBI Taxonomy" id="40151"/>
    <lineage>
        <taxon>Eukaryota</taxon>
        <taxon>Metazoa</taxon>
        <taxon>Chordata</taxon>
        <taxon>Craniata</taxon>
        <taxon>Vertebrata</taxon>
        <taxon>Euteleostomi</taxon>
        <taxon>Mammalia</taxon>
        <taxon>Eutheria</taxon>
        <taxon>Laurasiatheria</taxon>
        <taxon>Artiodactyla</taxon>
        <taxon>Whippomorpha</taxon>
        <taxon>Cetacea</taxon>
        <taxon>Odontoceti</taxon>
        <taxon>Monodontidae</taxon>
        <taxon>Monodon</taxon>
    </lineage>
</organism>
<evidence type="ECO:0000256" key="3">
    <source>
        <dbReference type="ARBA" id="ARBA00022490"/>
    </source>
</evidence>
<dbReference type="InterPro" id="IPR005485">
    <property type="entry name" value="Rbsml_uL18_euk_arch"/>
</dbReference>
<evidence type="ECO:0000256" key="7">
    <source>
        <dbReference type="SAM" id="MobiDB-lite"/>
    </source>
</evidence>
<keyword evidence="6" id="KW-0687">Ribonucleoprotein</keyword>
<comment type="caution">
    <text evidence="9">The sequence shown here is derived from an EMBL/GenBank/DDBJ whole genome shotgun (WGS) entry which is preliminary data.</text>
</comment>
<dbReference type="PRINTS" id="PR00058">
    <property type="entry name" value="RIBOSOMALL5"/>
</dbReference>
<dbReference type="InterPro" id="IPR025607">
    <property type="entry name" value="Ribosomal_uL18_C_euk"/>
</dbReference>
<keyword evidence="4" id="KW-0699">rRNA-binding</keyword>
<feature type="compositionally biased region" description="Basic and acidic residues" evidence="7">
    <location>
        <begin position="123"/>
        <end position="142"/>
    </location>
</feature>
<evidence type="ECO:0000256" key="2">
    <source>
        <dbReference type="ARBA" id="ARBA00007116"/>
    </source>
</evidence>
<keyword evidence="5" id="KW-0689">Ribosomal protein</keyword>
<evidence type="ECO:0000256" key="4">
    <source>
        <dbReference type="ARBA" id="ARBA00022730"/>
    </source>
</evidence>
<dbReference type="PANTHER" id="PTHR23410">
    <property type="entry name" value="RIBOSOMAL PROTEIN L5-RELATED"/>
    <property type="match status" value="1"/>
</dbReference>
<dbReference type="GO" id="GO:0022625">
    <property type="term" value="C:cytosolic large ribosomal subunit"/>
    <property type="evidence" value="ECO:0007669"/>
    <property type="project" value="TreeGrafter"/>
</dbReference>
<evidence type="ECO:0000259" key="8">
    <source>
        <dbReference type="Pfam" id="PF14204"/>
    </source>
</evidence>
<dbReference type="AlphaFoldDB" id="A0A4U1F2I1"/>
<dbReference type="GO" id="GO:0008097">
    <property type="term" value="F:5S rRNA binding"/>
    <property type="evidence" value="ECO:0007669"/>
    <property type="project" value="InterPro"/>
</dbReference>
<dbReference type="Pfam" id="PF17144">
    <property type="entry name" value="Ribosomal_L5e"/>
    <property type="match status" value="1"/>
</dbReference>
<reference evidence="10" key="1">
    <citation type="journal article" date="2019" name="IScience">
        <title>Narwhal Genome Reveals Long-Term Low Genetic Diversity despite Current Large Abundance Size.</title>
        <authorList>
            <person name="Westbury M.V."/>
            <person name="Petersen B."/>
            <person name="Garde E."/>
            <person name="Heide-Jorgensen M.P."/>
            <person name="Lorenzen E.D."/>
        </authorList>
    </citation>
    <scope>NUCLEOTIDE SEQUENCE [LARGE SCALE GENOMIC DNA]</scope>
</reference>
<keyword evidence="3" id="KW-0963">Cytoplasm</keyword>
<dbReference type="GO" id="GO:0006412">
    <property type="term" value="P:translation"/>
    <property type="evidence" value="ECO:0007669"/>
    <property type="project" value="InterPro"/>
</dbReference>
<evidence type="ECO:0000256" key="1">
    <source>
        <dbReference type="ARBA" id="ARBA00004496"/>
    </source>
</evidence>
<protein>
    <recommendedName>
        <fullName evidence="8">Large ribosomal subunit protein uL18 C-terminal eukaryotes domain-containing protein</fullName>
    </recommendedName>
</protein>
<dbReference type="Proteomes" id="UP000308365">
    <property type="component" value="Unassembled WGS sequence"/>
</dbReference>
<dbReference type="GO" id="GO:0003735">
    <property type="term" value="F:structural constituent of ribosome"/>
    <property type="evidence" value="ECO:0007669"/>
    <property type="project" value="InterPro"/>
</dbReference>
<dbReference type="Pfam" id="PF14204">
    <property type="entry name" value="Ribosomal_L18_c"/>
    <property type="match status" value="1"/>
</dbReference>
<proteinExistence type="inferred from homology"/>